<feature type="compositionally biased region" description="Basic and acidic residues" evidence="4">
    <location>
        <begin position="24"/>
        <end position="36"/>
    </location>
</feature>
<dbReference type="Gene3D" id="2.20.25.240">
    <property type="match status" value="5"/>
</dbReference>
<keyword evidence="7" id="KW-1185">Reference proteome</keyword>
<sequence>MLSGDTAWRAVAIFCEKVMVQKEAAERERERMDPTRRRGRRHARASLHGPLNNNGSPLPATAAQSHIVAAKLIKLASGSSMLMYDRYTFSRPTKVVRAAAGTLCWRCTGRGANRCHVYIHVDSDLLVVKTFNEPHSHPPPNYAQTSSGYLIKLTTGRTLLMYDNYTFSTPTNVARTFTKTQAWRCTGRGSFHCKMYIHVDTELRVLKTFNEHSHPPAKYAKISGGLEYKFIPSSKGKNSLILIENYTFNRVTTDNRYWTCSRRISTKCKARLRFDHQKNIVLFNREHNHSPPRYVCHDGGQCSDSIGFTDLEVLEEHVDESEPLLFVETKRGTTILHYGGHQYKRGGMSMSGMRWKCAVNKQCGAYLCLDDSNEIVDTNPYHDHDDNQKLETIEPEESDTAVVITSRKGKEMLLFRKYTYRKQYQKSKCCRWVCSTMKNCRGCVFTDHNNFITSAFEEHCHDPPKYYLNPHHVLDALRAPIVLETE</sequence>
<evidence type="ECO:0000313" key="7">
    <source>
        <dbReference type="Proteomes" id="UP000837857"/>
    </source>
</evidence>
<evidence type="ECO:0000256" key="2">
    <source>
        <dbReference type="ARBA" id="ARBA00022771"/>
    </source>
</evidence>
<dbReference type="EMBL" id="OW152824">
    <property type="protein sequence ID" value="CAH2040246.1"/>
    <property type="molecule type" value="Genomic_DNA"/>
</dbReference>
<accession>A0ABN8HWH6</accession>
<keyword evidence="2" id="KW-0863">Zinc-finger</keyword>
<dbReference type="InterPro" id="IPR007588">
    <property type="entry name" value="Znf_FLYWCH"/>
</dbReference>
<feature type="region of interest" description="Disordered" evidence="4">
    <location>
        <begin position="24"/>
        <end position="58"/>
    </location>
</feature>
<evidence type="ECO:0000256" key="1">
    <source>
        <dbReference type="ARBA" id="ARBA00022723"/>
    </source>
</evidence>
<name>A0ABN8HWH6_9NEOP</name>
<proteinExistence type="predicted"/>
<keyword evidence="3" id="KW-0862">Zinc</keyword>
<evidence type="ECO:0000259" key="5">
    <source>
        <dbReference type="Pfam" id="PF04500"/>
    </source>
</evidence>
<organism evidence="6 7">
    <name type="scientific">Iphiclides podalirius</name>
    <name type="common">scarce swallowtail</name>
    <dbReference type="NCBI Taxonomy" id="110791"/>
    <lineage>
        <taxon>Eukaryota</taxon>
        <taxon>Metazoa</taxon>
        <taxon>Ecdysozoa</taxon>
        <taxon>Arthropoda</taxon>
        <taxon>Hexapoda</taxon>
        <taxon>Insecta</taxon>
        <taxon>Pterygota</taxon>
        <taxon>Neoptera</taxon>
        <taxon>Endopterygota</taxon>
        <taxon>Lepidoptera</taxon>
        <taxon>Glossata</taxon>
        <taxon>Ditrysia</taxon>
        <taxon>Papilionoidea</taxon>
        <taxon>Papilionidae</taxon>
        <taxon>Papilioninae</taxon>
        <taxon>Iphiclides</taxon>
    </lineage>
</organism>
<feature type="domain" description="FLYWCH-type" evidence="5">
    <location>
        <begin position="230"/>
        <end position="289"/>
    </location>
</feature>
<feature type="domain" description="FLYWCH-type" evidence="5">
    <location>
        <begin position="154"/>
        <end position="214"/>
    </location>
</feature>
<keyword evidence="1" id="KW-0479">Metal-binding</keyword>
<feature type="domain" description="FLYWCH-type" evidence="5">
    <location>
        <begin position="404"/>
        <end position="461"/>
    </location>
</feature>
<protein>
    <recommendedName>
        <fullName evidence="5">FLYWCH-type domain-containing protein</fullName>
    </recommendedName>
</protein>
<dbReference type="Pfam" id="PF04500">
    <property type="entry name" value="FLYWCH"/>
    <property type="match status" value="5"/>
</dbReference>
<feature type="domain" description="FLYWCH-type" evidence="5">
    <location>
        <begin position="326"/>
        <end position="384"/>
    </location>
</feature>
<evidence type="ECO:0000256" key="3">
    <source>
        <dbReference type="ARBA" id="ARBA00022833"/>
    </source>
</evidence>
<dbReference type="Proteomes" id="UP000837857">
    <property type="component" value="Chromosome 12"/>
</dbReference>
<feature type="domain" description="FLYWCH-type" evidence="5">
    <location>
        <begin position="77"/>
        <end position="137"/>
    </location>
</feature>
<evidence type="ECO:0000256" key="4">
    <source>
        <dbReference type="SAM" id="MobiDB-lite"/>
    </source>
</evidence>
<evidence type="ECO:0000313" key="6">
    <source>
        <dbReference type="EMBL" id="CAH2040246.1"/>
    </source>
</evidence>
<feature type="non-terminal residue" evidence="6">
    <location>
        <position position="1"/>
    </location>
</feature>
<gene>
    <name evidence="6" type="ORF">IPOD504_LOCUS2410</name>
</gene>
<reference evidence="6" key="1">
    <citation type="submission" date="2022-03" db="EMBL/GenBank/DDBJ databases">
        <authorList>
            <person name="Martin H S."/>
        </authorList>
    </citation>
    <scope>NUCLEOTIDE SEQUENCE</scope>
</reference>